<dbReference type="Gene3D" id="2.60.120.200">
    <property type="match status" value="1"/>
</dbReference>
<reference evidence="1" key="1">
    <citation type="journal article" date="2015" name="Nature">
        <title>Complex archaea that bridge the gap between prokaryotes and eukaryotes.</title>
        <authorList>
            <person name="Spang A."/>
            <person name="Saw J.H."/>
            <person name="Jorgensen S.L."/>
            <person name="Zaremba-Niedzwiedzka K."/>
            <person name="Martijn J."/>
            <person name="Lind A.E."/>
            <person name="van Eijk R."/>
            <person name="Schleper C."/>
            <person name="Guy L."/>
            <person name="Ettema T.J."/>
        </authorList>
    </citation>
    <scope>NUCLEOTIDE SEQUENCE</scope>
</reference>
<sequence>MSKLIAPLFSIRASGSLAETLTFRTGRKDTVATSIPTHPDASSNAQRRHRFLYKVGIGLWNGMTPAQQAIYSAQAVGRPLTALNLWMRLWLDTAPGLTLALPIESPPASTVHDVSPFHTHLTIYGAEWSPSPPPYSLSFDGVDDYAQVITAMQLNFTTGPYSFMLSITNSPTPPTAHIMGRGTQSADYYFLRADSNGRLRWTVRADAGIFTTLTSPGALLPSATQTLAVTRSGSTINLYVDDLDRTTLPPSTTDLDIANRSFTLGWNPALGGTAWKGSIHWLLAFSQELTPAEVTALTSALLNF</sequence>
<dbReference type="InterPro" id="IPR013320">
    <property type="entry name" value="ConA-like_dom_sf"/>
</dbReference>
<dbReference type="Pfam" id="PF13385">
    <property type="entry name" value="Laminin_G_3"/>
    <property type="match status" value="1"/>
</dbReference>
<organism evidence="1">
    <name type="scientific">marine sediment metagenome</name>
    <dbReference type="NCBI Taxonomy" id="412755"/>
    <lineage>
        <taxon>unclassified sequences</taxon>
        <taxon>metagenomes</taxon>
        <taxon>ecological metagenomes</taxon>
    </lineage>
</organism>
<dbReference type="SUPFAM" id="SSF49899">
    <property type="entry name" value="Concanavalin A-like lectins/glucanases"/>
    <property type="match status" value="1"/>
</dbReference>
<accession>A0A0F9P1R6</accession>
<gene>
    <name evidence="1" type="ORF">LCGC14_1192150</name>
</gene>
<evidence type="ECO:0000313" key="1">
    <source>
        <dbReference type="EMBL" id="KKM95050.1"/>
    </source>
</evidence>
<proteinExistence type="predicted"/>
<name>A0A0F9P1R6_9ZZZZ</name>
<dbReference type="EMBL" id="LAZR01006059">
    <property type="protein sequence ID" value="KKM95050.1"/>
    <property type="molecule type" value="Genomic_DNA"/>
</dbReference>
<comment type="caution">
    <text evidence="1">The sequence shown here is derived from an EMBL/GenBank/DDBJ whole genome shotgun (WGS) entry which is preliminary data.</text>
</comment>
<evidence type="ECO:0008006" key="2">
    <source>
        <dbReference type="Google" id="ProtNLM"/>
    </source>
</evidence>
<dbReference type="AlphaFoldDB" id="A0A0F9P1R6"/>
<protein>
    <recommendedName>
        <fullName evidence="2">LamG-like jellyroll fold domain-containing protein</fullName>
    </recommendedName>
</protein>